<evidence type="ECO:0000313" key="1">
    <source>
        <dbReference type="EMBL" id="WBA09819.1"/>
    </source>
</evidence>
<name>A0AA47KMY4_9GAMM</name>
<dbReference type="InterPro" id="IPR021974">
    <property type="entry name" value="DUF3581"/>
</dbReference>
<dbReference type="AlphaFoldDB" id="A0AA47KMY4"/>
<dbReference type="Pfam" id="PF12119">
    <property type="entry name" value="DUF3581"/>
    <property type="match status" value="1"/>
</dbReference>
<dbReference type="EMBL" id="CP114588">
    <property type="protein sequence ID" value="WBA09819.1"/>
    <property type="molecule type" value="Genomic_DNA"/>
</dbReference>
<dbReference type="Proteomes" id="UP001164748">
    <property type="component" value="Chromosome"/>
</dbReference>
<dbReference type="RefSeq" id="WP_269579912.1">
    <property type="nucleotide sequence ID" value="NZ_CP114588.1"/>
</dbReference>
<organism evidence="1 2">
    <name type="scientific">Salinivibrio kushneri</name>
    <dbReference type="NCBI Taxonomy" id="1908198"/>
    <lineage>
        <taxon>Bacteria</taxon>
        <taxon>Pseudomonadati</taxon>
        <taxon>Pseudomonadota</taxon>
        <taxon>Gammaproteobacteria</taxon>
        <taxon>Vibrionales</taxon>
        <taxon>Vibrionaceae</taxon>
        <taxon>Salinivibrio</taxon>
    </lineage>
</organism>
<reference evidence="1" key="1">
    <citation type="submission" date="2022-09" db="EMBL/GenBank/DDBJ databases">
        <authorList>
            <person name="Li Z.-J."/>
        </authorList>
    </citation>
    <scope>NUCLEOTIDE SEQUENCE</scope>
    <source>
        <strain evidence="1">TGB11</strain>
    </source>
</reference>
<protein>
    <submittedName>
        <fullName evidence="1">DUF3581 family protein</fullName>
    </submittedName>
</protein>
<proteinExistence type="predicted"/>
<evidence type="ECO:0000313" key="2">
    <source>
        <dbReference type="Proteomes" id="UP001164748"/>
    </source>
</evidence>
<gene>
    <name evidence="1" type="ORF">N8M53_06400</name>
</gene>
<accession>A0AA47KMY4</accession>
<sequence>MKLEHYYTEQDGKLIFTRQQASDFAKRIAGDFNPIHDTDASRFCVPGDLLLSILLAKTGISEQIEIQFNGMISANTPLSIVETDEGVTVIDDNQKLYLTMTRHGQTRHDKALATEIAEHYVQFSGKNFPHIMVPLMREQQMMINTERPLVMYEKMSLAFDDLSIDSADVALSDSVMQVSGKRGKVDLAFDFIVDGRRVGHGCKTMVASGLRPYCEEAIQNLVERFNARKQAYCATTASE</sequence>